<comment type="caution">
    <text evidence="2">The sequence shown here is derived from an EMBL/GenBank/DDBJ whole genome shotgun (WGS) entry which is preliminary data.</text>
</comment>
<keyword evidence="3" id="KW-1185">Reference proteome</keyword>
<evidence type="ECO:0000313" key="2">
    <source>
        <dbReference type="EMBL" id="MBB4928141.1"/>
    </source>
</evidence>
<evidence type="ECO:0000256" key="1">
    <source>
        <dbReference type="SAM" id="MobiDB-lite"/>
    </source>
</evidence>
<dbReference type="EMBL" id="JACHJV010000002">
    <property type="protein sequence ID" value="MBB4928141.1"/>
    <property type="molecule type" value="Genomic_DNA"/>
</dbReference>
<reference evidence="2 3" key="1">
    <citation type="submission" date="2020-08" db="EMBL/GenBank/DDBJ databases">
        <title>Sequencing the genomes of 1000 actinobacteria strains.</title>
        <authorList>
            <person name="Klenk H.-P."/>
        </authorList>
    </citation>
    <scope>NUCLEOTIDE SEQUENCE [LARGE SCALE GENOMIC DNA]</scope>
    <source>
        <strain evidence="2 3">DSM 41654</strain>
    </source>
</reference>
<feature type="compositionally biased region" description="Low complexity" evidence="1">
    <location>
        <begin position="87"/>
        <end position="101"/>
    </location>
</feature>
<protein>
    <submittedName>
        <fullName evidence="2">Uncharacterized protein</fullName>
    </submittedName>
</protein>
<organism evidence="2 3">
    <name type="scientific">Kitasatospora kifunensis</name>
    <name type="common">Streptomyces kifunensis</name>
    <dbReference type="NCBI Taxonomy" id="58351"/>
    <lineage>
        <taxon>Bacteria</taxon>
        <taxon>Bacillati</taxon>
        <taxon>Actinomycetota</taxon>
        <taxon>Actinomycetes</taxon>
        <taxon>Kitasatosporales</taxon>
        <taxon>Streptomycetaceae</taxon>
        <taxon>Kitasatospora</taxon>
    </lineage>
</organism>
<sequence length="120" mass="13458">MTGAYGPIPLDSFGAYSDSGEWLLGSYQANGNSNENFTIYPPTNGMFEIRNFAGLCEYEGGIGNPGYWDSFYRLRPVTTGSYDAPQHRSQLQLQRRPLVPQAHGDRQRGKGKRLLARERP</sequence>
<evidence type="ECO:0000313" key="3">
    <source>
        <dbReference type="Proteomes" id="UP000540506"/>
    </source>
</evidence>
<proteinExistence type="predicted"/>
<name>A0A7W7VZ31_KITKI</name>
<feature type="region of interest" description="Disordered" evidence="1">
    <location>
        <begin position="82"/>
        <end position="120"/>
    </location>
</feature>
<dbReference type="RefSeq" id="WP_184945091.1">
    <property type="nucleotide sequence ID" value="NZ_JACHJV010000002.1"/>
</dbReference>
<accession>A0A7W7VZ31</accession>
<gene>
    <name evidence="2" type="ORF">FHR34_007236</name>
</gene>
<dbReference type="AlphaFoldDB" id="A0A7W7VZ31"/>
<dbReference type="Proteomes" id="UP000540506">
    <property type="component" value="Unassembled WGS sequence"/>
</dbReference>